<sequence length="378" mass="41950">MSNSGMNISKDTLNSALLPDRDEDENNTSGLSKERIDLELDAENKKQQGSQWIWYSLSAAIICAVCNSMISELSVLGFEGLLYLQPGATFSGLMFFLYLSARNHLNHGNFSPEISMKNESSGKIEWQNLIQFLLYALVYLTYQSLVVLTFNFSLQANVNPGLVSTIWATTPLFAGFLDYMLFGQRLTMKHFIGVICLTVCVACISITPVIYSADPNDNLKTQTMQPWVPVTLALISPIFFATSNIQTKFLTTKKNFDSFKLSFGAFTFVGIILTCFLIPKFWDPNFNLKNLLIGSLGSILNSIGLSLIAQACATGPIGPAVSLVNLNTIIFTIIEAFKLWKFPKGLEIFGLAIGFTGAMVLSMPDQMERLFRFLTCKK</sequence>
<keyword evidence="1" id="KW-0472">Membrane</keyword>
<dbReference type="InParanoid" id="A0A078AA99"/>
<dbReference type="AlphaFoldDB" id="A0A078AA99"/>
<feature type="transmembrane region" description="Helical" evidence="1">
    <location>
        <begin position="52"/>
        <end position="70"/>
    </location>
</feature>
<gene>
    <name evidence="2" type="primary">Contig12952.g13813</name>
    <name evidence="2" type="ORF">STYLEM_7481</name>
</gene>
<dbReference type="InterPro" id="IPR037185">
    <property type="entry name" value="EmrE-like"/>
</dbReference>
<keyword evidence="3" id="KW-1185">Reference proteome</keyword>
<evidence type="ECO:0000256" key="1">
    <source>
        <dbReference type="SAM" id="Phobius"/>
    </source>
</evidence>
<evidence type="ECO:0000313" key="2">
    <source>
        <dbReference type="EMBL" id="CDW78502.1"/>
    </source>
</evidence>
<evidence type="ECO:0000313" key="3">
    <source>
        <dbReference type="Proteomes" id="UP000039865"/>
    </source>
</evidence>
<reference evidence="2 3" key="1">
    <citation type="submission" date="2014-06" db="EMBL/GenBank/DDBJ databases">
        <authorList>
            <person name="Swart Estienne"/>
        </authorList>
    </citation>
    <scope>NUCLEOTIDE SEQUENCE [LARGE SCALE GENOMIC DNA]</scope>
    <source>
        <strain evidence="2 3">130c</strain>
    </source>
</reference>
<feature type="transmembrane region" description="Helical" evidence="1">
    <location>
        <begin position="224"/>
        <end position="242"/>
    </location>
</feature>
<name>A0A078AA99_STYLE</name>
<feature type="transmembrane region" description="Helical" evidence="1">
    <location>
        <begin position="132"/>
        <end position="154"/>
    </location>
</feature>
<feature type="transmembrane region" description="Helical" evidence="1">
    <location>
        <begin position="346"/>
        <end position="363"/>
    </location>
</feature>
<proteinExistence type="predicted"/>
<feature type="transmembrane region" description="Helical" evidence="1">
    <location>
        <begin position="263"/>
        <end position="282"/>
    </location>
</feature>
<keyword evidence="1" id="KW-1133">Transmembrane helix</keyword>
<dbReference type="Gene3D" id="1.10.3730.20">
    <property type="match status" value="1"/>
</dbReference>
<feature type="transmembrane region" description="Helical" evidence="1">
    <location>
        <begin position="160"/>
        <end position="179"/>
    </location>
</feature>
<feature type="transmembrane region" description="Helical" evidence="1">
    <location>
        <begin position="82"/>
        <end position="101"/>
    </location>
</feature>
<dbReference type="SUPFAM" id="SSF103481">
    <property type="entry name" value="Multidrug resistance efflux transporter EmrE"/>
    <property type="match status" value="2"/>
</dbReference>
<dbReference type="OrthoDB" id="322581at2759"/>
<feature type="transmembrane region" description="Helical" evidence="1">
    <location>
        <begin position="288"/>
        <end position="308"/>
    </location>
</feature>
<keyword evidence="1" id="KW-0812">Transmembrane</keyword>
<feature type="transmembrane region" description="Helical" evidence="1">
    <location>
        <begin position="320"/>
        <end position="340"/>
    </location>
</feature>
<protein>
    <submittedName>
        <fullName evidence="2">Uncharacterized protein</fullName>
    </submittedName>
</protein>
<organism evidence="2 3">
    <name type="scientific">Stylonychia lemnae</name>
    <name type="common">Ciliate</name>
    <dbReference type="NCBI Taxonomy" id="5949"/>
    <lineage>
        <taxon>Eukaryota</taxon>
        <taxon>Sar</taxon>
        <taxon>Alveolata</taxon>
        <taxon>Ciliophora</taxon>
        <taxon>Intramacronucleata</taxon>
        <taxon>Spirotrichea</taxon>
        <taxon>Stichotrichia</taxon>
        <taxon>Sporadotrichida</taxon>
        <taxon>Oxytrichidae</taxon>
        <taxon>Stylonychinae</taxon>
        <taxon>Stylonychia</taxon>
    </lineage>
</organism>
<dbReference type="EMBL" id="CCKQ01007157">
    <property type="protein sequence ID" value="CDW78502.1"/>
    <property type="molecule type" value="Genomic_DNA"/>
</dbReference>
<dbReference type="Proteomes" id="UP000039865">
    <property type="component" value="Unassembled WGS sequence"/>
</dbReference>
<accession>A0A078AA99</accession>
<feature type="transmembrane region" description="Helical" evidence="1">
    <location>
        <begin position="191"/>
        <end position="212"/>
    </location>
</feature>